<dbReference type="KEGG" id="lgi:LOTGIDRAFT_155079"/>
<evidence type="ECO:0000313" key="2">
    <source>
        <dbReference type="Proteomes" id="UP000030746"/>
    </source>
</evidence>
<dbReference type="OMA" id="LPNHFVP"/>
<keyword evidence="2" id="KW-1185">Reference proteome</keyword>
<accession>V3ZSN8</accession>
<sequence>MERYFKCSQEPPQNSVVEGLIANSSPRKRQALHNIKGTHSNFESSLKSAIGKLKTTPDGKKAVKLLSSAMLQTPMKEKHLKKLGVSKKRLSHPFIRKQRNDSIPTSVKNEVYRFFLLPEISRALPHKRYVTKYGSGYLLLTSLAAAYKLFKKQEPDIKLGFRKFVELKPKQVRLLKKSYWDACVCPYCINISYKLNVLNRYVGEEKQLKNEHDLFDMLLCSYTNRFADAQCVNGTCNKCSDYESTLTEYYNVDFSQNVTWTHWEKVHSNGKTKRDLVIIEGNLQNLFDEFVQDIIQPLQGESFICHLFTANWQFAQFKRLKQNLPQNCLLMIMDFTQNYAVILQDAIKLQAFTHKQITIHPIVVFYKNKDLVLETDINQLRPESEQLRPLPGTRKIHEVRSTSTPYQVCVRKLSCFCGKTCYCNGTDCVNKDYTGEFIRHALVTFKTSDGNFEDILKDLASTNDQVKYVQKCLVYSNKIPPIEDILCPSVLQIKGVMDKVALDLLPELCLHEKLFPVRVIGDGNCLPRSLSVVVYGDEKHAAEMRVRIAVELSLHKAKYLDNQHLSLGLPVEESSTKFVNIFTMFSPFYIPPTKLTKDVIEKVFIEEAMETAVNGSYMVIWHLFASSSIIGYPIYSVYPERGNPNIRHDLHRIIHPIIPKREEKIIYIMWSTCRTDMTMEHWIPNHFVPLLPLEIKLPQGLIEDVCMVNACNIELNSHDEVPMKIEQHLNELFTDLASDDTGEYMFDMTTSPIIEMEPYGVDNKVCKSRLKTGMFVLIALPYVSRKRDKEKLFVAEILDVKEENLWLRYMVKQDNRKYVWPAKEDCSLEPIDRVKKVLSSPLPTVVMLHRTIFMPVENVTFHPYFENVTLCPSTITLSIFCYKLLYF</sequence>
<dbReference type="OrthoDB" id="10065669at2759"/>
<dbReference type="AlphaFoldDB" id="V3ZSN8"/>
<proteinExistence type="predicted"/>
<dbReference type="EMBL" id="KB203274">
    <property type="protein sequence ID" value="ESO85590.1"/>
    <property type="molecule type" value="Genomic_DNA"/>
</dbReference>
<dbReference type="RefSeq" id="XP_009063831.1">
    <property type="nucleotide sequence ID" value="XM_009065583.1"/>
</dbReference>
<dbReference type="CTD" id="20236568"/>
<evidence type="ECO:0008006" key="3">
    <source>
        <dbReference type="Google" id="ProtNLM"/>
    </source>
</evidence>
<dbReference type="Proteomes" id="UP000030746">
    <property type="component" value="Unassembled WGS sequence"/>
</dbReference>
<dbReference type="CDD" id="cd22791">
    <property type="entry name" value="OTU_VRTN"/>
    <property type="match status" value="1"/>
</dbReference>
<organism evidence="1 2">
    <name type="scientific">Lottia gigantea</name>
    <name type="common">Giant owl limpet</name>
    <dbReference type="NCBI Taxonomy" id="225164"/>
    <lineage>
        <taxon>Eukaryota</taxon>
        <taxon>Metazoa</taxon>
        <taxon>Spiralia</taxon>
        <taxon>Lophotrochozoa</taxon>
        <taxon>Mollusca</taxon>
        <taxon>Gastropoda</taxon>
        <taxon>Patellogastropoda</taxon>
        <taxon>Lottioidea</taxon>
        <taxon>Lottiidae</taxon>
        <taxon>Lottia</taxon>
    </lineage>
</organism>
<gene>
    <name evidence="1" type="ORF">LOTGIDRAFT_155079</name>
</gene>
<dbReference type="InterPro" id="IPR047273">
    <property type="entry name" value="VRTN_OTU_dom"/>
</dbReference>
<name>V3ZSN8_LOTGI</name>
<dbReference type="GeneID" id="20236568"/>
<dbReference type="PANTHER" id="PTHR46601">
    <property type="entry name" value="ULP_PROTEASE DOMAIN-CONTAINING PROTEIN"/>
    <property type="match status" value="1"/>
</dbReference>
<protein>
    <recommendedName>
        <fullName evidence="3">OTU domain-containing protein</fullName>
    </recommendedName>
</protein>
<reference evidence="1 2" key="1">
    <citation type="journal article" date="2013" name="Nature">
        <title>Insights into bilaterian evolution from three spiralian genomes.</title>
        <authorList>
            <person name="Simakov O."/>
            <person name="Marletaz F."/>
            <person name="Cho S.J."/>
            <person name="Edsinger-Gonzales E."/>
            <person name="Havlak P."/>
            <person name="Hellsten U."/>
            <person name="Kuo D.H."/>
            <person name="Larsson T."/>
            <person name="Lv J."/>
            <person name="Arendt D."/>
            <person name="Savage R."/>
            <person name="Osoegawa K."/>
            <person name="de Jong P."/>
            <person name="Grimwood J."/>
            <person name="Chapman J.A."/>
            <person name="Shapiro H."/>
            <person name="Aerts A."/>
            <person name="Otillar R.P."/>
            <person name="Terry A.Y."/>
            <person name="Boore J.L."/>
            <person name="Grigoriev I.V."/>
            <person name="Lindberg D.R."/>
            <person name="Seaver E.C."/>
            <person name="Weisblat D.A."/>
            <person name="Putnam N.H."/>
            <person name="Rokhsar D.S."/>
        </authorList>
    </citation>
    <scope>NUCLEOTIDE SEQUENCE [LARGE SCALE GENOMIC DNA]</scope>
</reference>
<dbReference type="HOGENOM" id="CLU_325250_0_0_1"/>
<evidence type="ECO:0000313" key="1">
    <source>
        <dbReference type="EMBL" id="ESO85590.1"/>
    </source>
</evidence>
<dbReference type="PANTHER" id="PTHR46601:SF1">
    <property type="entry name" value="ADF-H DOMAIN-CONTAINING PROTEIN"/>
    <property type="match status" value="1"/>
</dbReference>